<reference evidence="1 2" key="1">
    <citation type="journal article" date="2024" name="BMC Genomics">
        <title>De novo assembly and annotation of Popillia japonica's genome with initial clues to its potential as an invasive pest.</title>
        <authorList>
            <person name="Cucini C."/>
            <person name="Boschi S."/>
            <person name="Funari R."/>
            <person name="Cardaioli E."/>
            <person name="Iannotti N."/>
            <person name="Marturano G."/>
            <person name="Paoli F."/>
            <person name="Bruttini M."/>
            <person name="Carapelli A."/>
            <person name="Frati F."/>
            <person name="Nardi F."/>
        </authorList>
    </citation>
    <scope>NUCLEOTIDE SEQUENCE [LARGE SCALE GENOMIC DNA]</scope>
    <source>
        <strain evidence="1">DMR45628</strain>
    </source>
</reference>
<keyword evidence="2" id="KW-1185">Reference proteome</keyword>
<keyword evidence="1" id="KW-0418">Kinase</keyword>
<proteinExistence type="predicted"/>
<keyword evidence="1" id="KW-0808">Transferase</keyword>
<dbReference type="GO" id="GO:0016301">
    <property type="term" value="F:kinase activity"/>
    <property type="evidence" value="ECO:0007669"/>
    <property type="project" value="UniProtKB-KW"/>
</dbReference>
<comment type="caution">
    <text evidence="1">The sequence shown here is derived from an EMBL/GenBank/DDBJ whole genome shotgun (WGS) entry which is preliminary data.</text>
</comment>
<protein>
    <submittedName>
        <fullName evidence="1">Ecdysteroid kinase-like family</fullName>
    </submittedName>
</protein>
<dbReference type="PANTHER" id="PTHR11012">
    <property type="entry name" value="PROTEIN KINASE-LIKE DOMAIN-CONTAINING"/>
    <property type="match status" value="1"/>
</dbReference>
<dbReference type="PANTHER" id="PTHR11012:SF30">
    <property type="entry name" value="PROTEIN KINASE-LIKE DOMAIN-CONTAINING"/>
    <property type="match status" value="1"/>
</dbReference>
<dbReference type="EMBL" id="JASPKY010000710">
    <property type="protein sequence ID" value="KAK9686359.1"/>
    <property type="molecule type" value="Genomic_DNA"/>
</dbReference>
<sequence length="174" mass="19951">MNAQNGTDKMQLPTGVARKLENKLAEREITNYKIEVTSGAGKGDNYLGVIAKINIAGTDESGKKINLNWIAKIAPENESLKSVLNVDALYAREVYIYEEIFPLYARFQDERAALHPFDFHPIYVFQHLEENCFVMEDLKSIGFIMKDRKLRLPASRGELLRDGGPEIYRIYHER</sequence>
<accession>A0AAW1IB04</accession>
<dbReference type="Pfam" id="PF02958">
    <property type="entry name" value="EcKL"/>
    <property type="match status" value="1"/>
</dbReference>
<dbReference type="AlphaFoldDB" id="A0AAW1IB04"/>
<name>A0AAW1IB04_POPJA</name>
<evidence type="ECO:0000313" key="2">
    <source>
        <dbReference type="Proteomes" id="UP001458880"/>
    </source>
</evidence>
<dbReference type="InterPro" id="IPR004119">
    <property type="entry name" value="EcKL"/>
</dbReference>
<gene>
    <name evidence="1" type="ORF">QE152_g37235</name>
</gene>
<dbReference type="Proteomes" id="UP001458880">
    <property type="component" value="Unassembled WGS sequence"/>
</dbReference>
<organism evidence="1 2">
    <name type="scientific">Popillia japonica</name>
    <name type="common">Japanese beetle</name>
    <dbReference type="NCBI Taxonomy" id="7064"/>
    <lineage>
        <taxon>Eukaryota</taxon>
        <taxon>Metazoa</taxon>
        <taxon>Ecdysozoa</taxon>
        <taxon>Arthropoda</taxon>
        <taxon>Hexapoda</taxon>
        <taxon>Insecta</taxon>
        <taxon>Pterygota</taxon>
        <taxon>Neoptera</taxon>
        <taxon>Endopterygota</taxon>
        <taxon>Coleoptera</taxon>
        <taxon>Polyphaga</taxon>
        <taxon>Scarabaeiformia</taxon>
        <taxon>Scarabaeidae</taxon>
        <taxon>Rutelinae</taxon>
        <taxon>Popillia</taxon>
    </lineage>
</organism>
<evidence type="ECO:0000313" key="1">
    <source>
        <dbReference type="EMBL" id="KAK9686359.1"/>
    </source>
</evidence>